<gene>
    <name evidence="5" type="ORF">P8V03_03010</name>
</gene>
<dbReference type="Proteomes" id="UP001281656">
    <property type="component" value="Unassembled WGS sequence"/>
</dbReference>
<dbReference type="SMART" id="SM00028">
    <property type="entry name" value="TPR"/>
    <property type="match status" value="4"/>
</dbReference>
<name>A0ABU4JQ90_9CLOT</name>
<evidence type="ECO:0000313" key="5">
    <source>
        <dbReference type="EMBL" id="MDW8800121.1"/>
    </source>
</evidence>
<comment type="caution">
    <text evidence="5">The sequence shown here is derived from an EMBL/GenBank/DDBJ whole genome shotgun (WGS) entry which is preliminary data.</text>
</comment>
<evidence type="ECO:0000313" key="6">
    <source>
        <dbReference type="Proteomes" id="UP001281656"/>
    </source>
</evidence>
<dbReference type="PROSITE" id="PS50005">
    <property type="entry name" value="TPR"/>
    <property type="match status" value="1"/>
</dbReference>
<keyword evidence="2 3" id="KW-0802">TPR repeat</keyword>
<keyword evidence="1" id="KW-0677">Repeat</keyword>
<accession>A0ABU4JQ90</accession>
<proteinExistence type="predicted"/>
<evidence type="ECO:0000256" key="2">
    <source>
        <dbReference type="ARBA" id="ARBA00022803"/>
    </source>
</evidence>
<evidence type="ECO:0000256" key="3">
    <source>
        <dbReference type="PROSITE-ProRule" id="PRU00339"/>
    </source>
</evidence>
<dbReference type="InterPro" id="IPR051012">
    <property type="entry name" value="CellSynth/LPSAsmb/PSIAsmb"/>
</dbReference>
<dbReference type="PANTHER" id="PTHR45586:SF1">
    <property type="entry name" value="LIPOPOLYSACCHARIDE ASSEMBLY PROTEIN B"/>
    <property type="match status" value="1"/>
</dbReference>
<feature type="repeat" description="TPR" evidence="3">
    <location>
        <begin position="120"/>
        <end position="153"/>
    </location>
</feature>
<evidence type="ECO:0000256" key="1">
    <source>
        <dbReference type="ARBA" id="ARBA00022737"/>
    </source>
</evidence>
<keyword evidence="4" id="KW-0812">Transmembrane</keyword>
<keyword evidence="4" id="KW-0472">Membrane</keyword>
<dbReference type="RefSeq" id="WP_318796737.1">
    <property type="nucleotide sequence ID" value="NZ_JARUJP010000002.1"/>
</dbReference>
<dbReference type="EMBL" id="JARUJP010000002">
    <property type="protein sequence ID" value="MDW8800121.1"/>
    <property type="molecule type" value="Genomic_DNA"/>
</dbReference>
<evidence type="ECO:0000256" key="4">
    <source>
        <dbReference type="SAM" id="Phobius"/>
    </source>
</evidence>
<organism evidence="5 6">
    <name type="scientific">Clostridium tanneri</name>
    <dbReference type="NCBI Taxonomy" id="3037988"/>
    <lineage>
        <taxon>Bacteria</taxon>
        <taxon>Bacillati</taxon>
        <taxon>Bacillota</taxon>
        <taxon>Clostridia</taxon>
        <taxon>Eubacteriales</taxon>
        <taxon>Clostridiaceae</taxon>
        <taxon>Clostridium</taxon>
    </lineage>
</organism>
<dbReference type="InterPro" id="IPR011990">
    <property type="entry name" value="TPR-like_helical_dom_sf"/>
</dbReference>
<evidence type="ECO:0008006" key="7">
    <source>
        <dbReference type="Google" id="ProtNLM"/>
    </source>
</evidence>
<dbReference type="PANTHER" id="PTHR45586">
    <property type="entry name" value="TPR REPEAT-CONTAINING PROTEIN PA4667"/>
    <property type="match status" value="1"/>
</dbReference>
<feature type="transmembrane region" description="Helical" evidence="4">
    <location>
        <begin position="178"/>
        <end position="201"/>
    </location>
</feature>
<dbReference type="InterPro" id="IPR019734">
    <property type="entry name" value="TPR_rpt"/>
</dbReference>
<dbReference type="Gene3D" id="1.25.40.10">
    <property type="entry name" value="Tetratricopeptide repeat domain"/>
    <property type="match status" value="3"/>
</dbReference>
<reference evidence="5 6" key="1">
    <citation type="submission" date="2023-04" db="EMBL/GenBank/DDBJ databases">
        <title>Clostridium tannerae sp. nov., isolated from the fecal material of an alpaca.</title>
        <authorList>
            <person name="Miller S."/>
            <person name="Hendry M."/>
            <person name="King J."/>
            <person name="Sankaranarayanan K."/>
            <person name="Lawson P.A."/>
        </authorList>
    </citation>
    <scope>NUCLEOTIDE SEQUENCE [LARGE SCALE GENOMIC DNA]</scope>
    <source>
        <strain evidence="5 6">A1-XYC3</strain>
    </source>
</reference>
<dbReference type="SUPFAM" id="SSF48452">
    <property type="entry name" value="TPR-like"/>
    <property type="match status" value="2"/>
</dbReference>
<keyword evidence="6" id="KW-1185">Reference proteome</keyword>
<keyword evidence="4" id="KW-1133">Transmembrane helix</keyword>
<sequence length="429" mass="49369">MNKSRKIYIKALEKYNNGYIDKAIELCEESISIDIKNAAAINLKGLLCYLKGDLEEAQKLWKMNKQINKDGISEKYLEDTKKDKERLKFYGVALELIRELKIQEALVLLKKCLESDYNLINVNNHLALCYMKKGLYNKALEHVEKVLTLDRTNVIAKDTRKKLKSYGVLNKEYVPKKLALILIGVICLVVLLLGTIVFINFSKDGYKSGLRTLLNFKVNSSSESHKKETGTTNKEIVKEKKSGAAKPEIKEDKKSNVQNEVFPYDKIKGDIESKNFDAVYDENIKWRDKNISDTEKTLLSSANELLKTEGVEYFYDKAYSYMNSEDYVNAKVYFTRCYELGGQHYLYPHIVYMLGTTFHLSGDAENTIKYYSEYDKAFSGGEYEETVLYTLALIYKDKDAATAKVYAEKLLQNYPQSIYNNSVINSLIY</sequence>
<protein>
    <recommendedName>
        <fullName evidence="7">Tetratricopeptide repeat protein</fullName>
    </recommendedName>
</protein>
<dbReference type="Pfam" id="PF13174">
    <property type="entry name" value="TPR_6"/>
    <property type="match status" value="1"/>
</dbReference>
<dbReference type="Pfam" id="PF13181">
    <property type="entry name" value="TPR_8"/>
    <property type="match status" value="2"/>
</dbReference>